<dbReference type="InterPro" id="IPR018062">
    <property type="entry name" value="HTH_AraC-typ_CS"/>
</dbReference>
<keyword evidence="2" id="KW-0238">DNA-binding</keyword>
<dbReference type="Gene3D" id="1.10.10.60">
    <property type="entry name" value="Homeodomain-like"/>
    <property type="match status" value="1"/>
</dbReference>
<keyword evidence="1" id="KW-0805">Transcription regulation</keyword>
<dbReference type="InterPro" id="IPR009057">
    <property type="entry name" value="Homeodomain-like_sf"/>
</dbReference>
<reference evidence="6 7" key="1">
    <citation type="submission" date="2017-09" db="EMBL/GenBank/DDBJ databases">
        <authorList>
            <person name="Varghese N."/>
            <person name="Submissions S."/>
        </authorList>
    </citation>
    <scope>NUCLEOTIDE SEQUENCE [LARGE SCALE GENOMIC DNA]</scope>
    <source>
        <strain evidence="6 7">OK806</strain>
    </source>
</reference>
<dbReference type="InterPro" id="IPR018060">
    <property type="entry name" value="HTH_AraC"/>
</dbReference>
<dbReference type="PANTHER" id="PTHR46796:SF6">
    <property type="entry name" value="ARAC SUBFAMILY"/>
    <property type="match status" value="1"/>
</dbReference>
<evidence type="ECO:0000256" key="4">
    <source>
        <dbReference type="SAM" id="MobiDB-lite"/>
    </source>
</evidence>
<gene>
    <name evidence="6" type="ORF">SAMN05446927_7390</name>
</gene>
<dbReference type="SMART" id="SM00342">
    <property type="entry name" value="HTH_ARAC"/>
    <property type="match status" value="1"/>
</dbReference>
<keyword evidence="3" id="KW-0804">Transcription</keyword>
<feature type="domain" description="HTH araC/xylS-type" evidence="5">
    <location>
        <begin position="235"/>
        <end position="333"/>
    </location>
</feature>
<dbReference type="PROSITE" id="PS01124">
    <property type="entry name" value="HTH_ARAC_FAMILY_2"/>
    <property type="match status" value="1"/>
</dbReference>
<dbReference type="GO" id="GO:0003700">
    <property type="term" value="F:DNA-binding transcription factor activity"/>
    <property type="evidence" value="ECO:0007669"/>
    <property type="project" value="InterPro"/>
</dbReference>
<keyword evidence="7" id="KW-1185">Reference proteome</keyword>
<dbReference type="SUPFAM" id="SSF46689">
    <property type="entry name" value="Homeodomain-like"/>
    <property type="match status" value="1"/>
</dbReference>
<protein>
    <submittedName>
        <fullName evidence="6">Transcriptional regulator, AraC family</fullName>
    </submittedName>
</protein>
<evidence type="ECO:0000313" key="6">
    <source>
        <dbReference type="EMBL" id="SOE88768.1"/>
    </source>
</evidence>
<dbReference type="RefSeq" id="WP_062635324.1">
    <property type="nucleotide sequence ID" value="NZ_FCOG02000015.1"/>
</dbReference>
<dbReference type="OrthoDB" id="8590374at2"/>
<evidence type="ECO:0000259" key="5">
    <source>
        <dbReference type="PROSITE" id="PS01124"/>
    </source>
</evidence>
<proteinExistence type="predicted"/>
<dbReference type="Proteomes" id="UP000219522">
    <property type="component" value="Unassembled WGS sequence"/>
</dbReference>
<dbReference type="PROSITE" id="PS00041">
    <property type="entry name" value="HTH_ARAC_FAMILY_1"/>
    <property type="match status" value="1"/>
</dbReference>
<evidence type="ECO:0000256" key="2">
    <source>
        <dbReference type="ARBA" id="ARBA00023125"/>
    </source>
</evidence>
<comment type="caution">
    <text evidence="6">The sequence shown here is derived from an EMBL/GenBank/DDBJ whole genome shotgun (WGS) entry which is preliminary data.</text>
</comment>
<dbReference type="InterPro" id="IPR050204">
    <property type="entry name" value="AraC_XylS_family_regulators"/>
</dbReference>
<dbReference type="AlphaFoldDB" id="A0A7Z7N796"/>
<evidence type="ECO:0000256" key="3">
    <source>
        <dbReference type="ARBA" id="ARBA00023163"/>
    </source>
</evidence>
<dbReference type="GO" id="GO:0043565">
    <property type="term" value="F:sequence-specific DNA binding"/>
    <property type="evidence" value="ECO:0007669"/>
    <property type="project" value="InterPro"/>
</dbReference>
<dbReference type="EMBL" id="OCSU01000003">
    <property type="protein sequence ID" value="SOE88768.1"/>
    <property type="molecule type" value="Genomic_DNA"/>
</dbReference>
<dbReference type="PANTHER" id="PTHR46796">
    <property type="entry name" value="HTH-TYPE TRANSCRIPTIONAL ACTIVATOR RHAS-RELATED"/>
    <property type="match status" value="1"/>
</dbReference>
<dbReference type="PRINTS" id="PR00032">
    <property type="entry name" value="HTHARAC"/>
</dbReference>
<dbReference type="Pfam" id="PF12833">
    <property type="entry name" value="HTH_18"/>
    <property type="match status" value="1"/>
</dbReference>
<feature type="region of interest" description="Disordered" evidence="4">
    <location>
        <begin position="1"/>
        <end position="25"/>
    </location>
</feature>
<evidence type="ECO:0000313" key="7">
    <source>
        <dbReference type="Proteomes" id="UP000219522"/>
    </source>
</evidence>
<evidence type="ECO:0000256" key="1">
    <source>
        <dbReference type="ARBA" id="ARBA00023015"/>
    </source>
</evidence>
<dbReference type="InterPro" id="IPR020449">
    <property type="entry name" value="Tscrpt_reg_AraC-type_HTH"/>
</dbReference>
<sequence length="353" mass="38349">MTSSPNADRPARDDAPHSGIVSSRFSTRPLPAAEQLLAWRARVGHVVDVPPQKTQLADGFGANIDLHSVGGLVFTDARTDAMRLERSVARVSADTRRDFVFHVYAEGEVGDVSGVSRKRSAPGSVRGIVAFDMNQPFRVDRPACRVLTLFVPRAIVEAGLGDGDALHGRVVPYETPLAQLVLDHFGATAPELPGLGATDAIGTLDAGAQLLIAAFRHESKLTGTGRAAVQSAVMGQVRRFIDANLHQGDLTPMRVVEALGLKRATLYRWFEHEGGLGAYIRHRRLREAADELVRFPHLQVTDIAYGLGFKSASDFTRAFRRAFDMSPQDARLRALDLQRDAASRVSRASGPFV</sequence>
<accession>A0A7Z7N796</accession>
<organism evidence="6 7">
    <name type="scientific">Caballeronia arationis</name>
    <dbReference type="NCBI Taxonomy" id="1777142"/>
    <lineage>
        <taxon>Bacteria</taxon>
        <taxon>Pseudomonadati</taxon>
        <taxon>Pseudomonadota</taxon>
        <taxon>Betaproteobacteria</taxon>
        <taxon>Burkholderiales</taxon>
        <taxon>Burkholderiaceae</taxon>
        <taxon>Caballeronia</taxon>
    </lineage>
</organism>
<name>A0A7Z7N796_9BURK</name>